<reference evidence="1" key="1">
    <citation type="submission" date="2022-05" db="EMBL/GenBank/DDBJ databases">
        <title>Chromosome-level genome of Chaenocephalus aceratus.</title>
        <authorList>
            <person name="Park H."/>
        </authorList>
    </citation>
    <scope>NUCLEOTIDE SEQUENCE</scope>
    <source>
        <strain evidence="1">KU_202001</strain>
    </source>
</reference>
<evidence type="ECO:0000313" key="2">
    <source>
        <dbReference type="Proteomes" id="UP001057452"/>
    </source>
</evidence>
<gene>
    <name evidence="1" type="ORF">KUCAC02_003524</name>
</gene>
<proteinExistence type="predicted"/>
<dbReference type="Proteomes" id="UP001057452">
    <property type="component" value="Chromosome 14"/>
</dbReference>
<protein>
    <submittedName>
        <fullName evidence="1">Uncharacterized protein</fullName>
    </submittedName>
</protein>
<comment type="caution">
    <text evidence="1">The sequence shown here is derived from an EMBL/GenBank/DDBJ whole genome shotgun (WGS) entry which is preliminary data.</text>
</comment>
<keyword evidence="2" id="KW-1185">Reference proteome</keyword>
<name>A0ACB9WKT8_CHAAC</name>
<sequence length="96" mass="10627">MEDVVDIRIEYEPTQSPDDAKITPKRRTGGQGNAEGEATTDENATDDRPQLPSPARLLHVGSEFTEWDSHQQPGPRGENLGACCRHSEVCGFFRCL</sequence>
<dbReference type="EMBL" id="CM043798">
    <property type="protein sequence ID" value="KAI4814327.1"/>
    <property type="molecule type" value="Genomic_DNA"/>
</dbReference>
<evidence type="ECO:0000313" key="1">
    <source>
        <dbReference type="EMBL" id="KAI4814327.1"/>
    </source>
</evidence>
<organism evidence="1 2">
    <name type="scientific">Chaenocephalus aceratus</name>
    <name type="common">Blackfin icefish</name>
    <name type="synonym">Chaenichthys aceratus</name>
    <dbReference type="NCBI Taxonomy" id="36190"/>
    <lineage>
        <taxon>Eukaryota</taxon>
        <taxon>Metazoa</taxon>
        <taxon>Chordata</taxon>
        <taxon>Craniata</taxon>
        <taxon>Vertebrata</taxon>
        <taxon>Euteleostomi</taxon>
        <taxon>Actinopterygii</taxon>
        <taxon>Neopterygii</taxon>
        <taxon>Teleostei</taxon>
        <taxon>Neoteleostei</taxon>
        <taxon>Acanthomorphata</taxon>
        <taxon>Eupercaria</taxon>
        <taxon>Perciformes</taxon>
        <taxon>Notothenioidei</taxon>
        <taxon>Channichthyidae</taxon>
        <taxon>Chaenocephalus</taxon>
    </lineage>
</organism>
<accession>A0ACB9WKT8</accession>